<organism evidence="2 3">
    <name type="scientific">Massarina eburnea CBS 473.64</name>
    <dbReference type="NCBI Taxonomy" id="1395130"/>
    <lineage>
        <taxon>Eukaryota</taxon>
        <taxon>Fungi</taxon>
        <taxon>Dikarya</taxon>
        <taxon>Ascomycota</taxon>
        <taxon>Pezizomycotina</taxon>
        <taxon>Dothideomycetes</taxon>
        <taxon>Pleosporomycetidae</taxon>
        <taxon>Pleosporales</taxon>
        <taxon>Massarineae</taxon>
        <taxon>Massarinaceae</taxon>
        <taxon>Massarina</taxon>
    </lineage>
</organism>
<accession>A0A6A6RWY4</accession>
<evidence type="ECO:0000313" key="2">
    <source>
        <dbReference type="EMBL" id="KAF2639657.1"/>
    </source>
</evidence>
<gene>
    <name evidence="2" type="ORF">P280DRAFT_550367</name>
</gene>
<protein>
    <submittedName>
        <fullName evidence="2">Uncharacterized protein</fullName>
    </submittedName>
</protein>
<dbReference type="OrthoDB" id="3801226at2759"/>
<dbReference type="AlphaFoldDB" id="A0A6A6RWY4"/>
<evidence type="ECO:0000256" key="1">
    <source>
        <dbReference type="SAM" id="MobiDB-lite"/>
    </source>
</evidence>
<name>A0A6A6RWY4_9PLEO</name>
<dbReference type="Proteomes" id="UP000799753">
    <property type="component" value="Unassembled WGS sequence"/>
</dbReference>
<proteinExistence type="predicted"/>
<feature type="region of interest" description="Disordered" evidence="1">
    <location>
        <begin position="401"/>
        <end position="423"/>
    </location>
</feature>
<evidence type="ECO:0000313" key="3">
    <source>
        <dbReference type="Proteomes" id="UP000799753"/>
    </source>
</evidence>
<reference evidence="2" key="1">
    <citation type="journal article" date="2020" name="Stud. Mycol.">
        <title>101 Dothideomycetes genomes: a test case for predicting lifestyles and emergence of pathogens.</title>
        <authorList>
            <person name="Haridas S."/>
            <person name="Albert R."/>
            <person name="Binder M."/>
            <person name="Bloem J."/>
            <person name="Labutti K."/>
            <person name="Salamov A."/>
            <person name="Andreopoulos B."/>
            <person name="Baker S."/>
            <person name="Barry K."/>
            <person name="Bills G."/>
            <person name="Bluhm B."/>
            <person name="Cannon C."/>
            <person name="Castanera R."/>
            <person name="Culley D."/>
            <person name="Daum C."/>
            <person name="Ezra D."/>
            <person name="Gonzalez J."/>
            <person name="Henrissat B."/>
            <person name="Kuo A."/>
            <person name="Liang C."/>
            <person name="Lipzen A."/>
            <person name="Lutzoni F."/>
            <person name="Magnuson J."/>
            <person name="Mondo S."/>
            <person name="Nolan M."/>
            <person name="Ohm R."/>
            <person name="Pangilinan J."/>
            <person name="Park H.-J."/>
            <person name="Ramirez L."/>
            <person name="Alfaro M."/>
            <person name="Sun H."/>
            <person name="Tritt A."/>
            <person name="Yoshinaga Y."/>
            <person name="Zwiers L.-H."/>
            <person name="Turgeon B."/>
            <person name="Goodwin S."/>
            <person name="Spatafora J."/>
            <person name="Crous P."/>
            <person name="Grigoriev I."/>
        </authorList>
    </citation>
    <scope>NUCLEOTIDE SEQUENCE</scope>
    <source>
        <strain evidence="2">CBS 473.64</strain>
    </source>
</reference>
<keyword evidence="3" id="KW-1185">Reference proteome</keyword>
<dbReference type="EMBL" id="MU006786">
    <property type="protein sequence ID" value="KAF2639657.1"/>
    <property type="molecule type" value="Genomic_DNA"/>
</dbReference>
<sequence length="423" mass="48543">MPTSLSLDSLTVQEATRSSNTNPADLSQHVQEQCLHLASTMHKLLPRELRDMIYQYLYICDKPIPVGSHHFTTYKPTVLETSTPPALPQDASSQYATALISGLGPEAEAHDHSVDPPQDVILPGDHTLDPAYVGRQVAIEASQLYYSSNTFSVCTLENTLPEFLFTDIVSNFPKSPTHSQSIHAPLNITPFDLVHNLQIRVKYEHFDTYRTHYLWGHFTHEQDFLLQIYTNLSALTQRRNELSVPDSSAQLRPPPPALTIEFILMTAFYSLDWNPFPVTDTLRRLTNLFEALRTPLYTLRHDHAAEISVIHHDDGCFPFPMRLTNLFSMSREDWEYEKQALERAKMVYSPLQFLLAPAKDGDPELGFPCRKMDRLLKRRWACSPNLRSHPEWKVSKSAYWPRGRTSRQDRKEMRSSFSAEESE</sequence>
<feature type="region of interest" description="Disordered" evidence="1">
    <location>
        <begin position="1"/>
        <end position="26"/>
    </location>
</feature>